<keyword evidence="4" id="KW-1185">Reference proteome</keyword>
<feature type="compositionally biased region" description="Basic and acidic residues" evidence="2">
    <location>
        <begin position="1108"/>
        <end position="1118"/>
    </location>
</feature>
<dbReference type="PANTHER" id="PTHR28660:SF1">
    <property type="entry name" value="COILED-COIL DOMAIN-CONTAINING PROTEIN 73"/>
    <property type="match status" value="1"/>
</dbReference>
<organism evidence="3 4">
    <name type="scientific">Strongylocentrotus purpuratus</name>
    <name type="common">Purple sea urchin</name>
    <dbReference type="NCBI Taxonomy" id="7668"/>
    <lineage>
        <taxon>Eukaryota</taxon>
        <taxon>Metazoa</taxon>
        <taxon>Echinodermata</taxon>
        <taxon>Eleutherozoa</taxon>
        <taxon>Echinozoa</taxon>
        <taxon>Echinoidea</taxon>
        <taxon>Euechinoidea</taxon>
        <taxon>Echinacea</taxon>
        <taxon>Camarodonta</taxon>
        <taxon>Echinidea</taxon>
        <taxon>Strongylocentrotidae</taxon>
        <taxon>Strongylocentrotus</taxon>
    </lineage>
</organism>
<feature type="compositionally biased region" description="Low complexity" evidence="2">
    <location>
        <begin position="974"/>
        <end position="985"/>
    </location>
</feature>
<feature type="compositionally biased region" description="Polar residues" evidence="2">
    <location>
        <begin position="441"/>
        <end position="450"/>
    </location>
</feature>
<feature type="region of interest" description="Disordered" evidence="2">
    <location>
        <begin position="661"/>
        <end position="686"/>
    </location>
</feature>
<dbReference type="RefSeq" id="XP_030829882.1">
    <property type="nucleotide sequence ID" value="XM_030974022.1"/>
</dbReference>
<reference evidence="4" key="1">
    <citation type="submission" date="2015-02" db="EMBL/GenBank/DDBJ databases">
        <title>Genome sequencing for Strongylocentrotus purpuratus.</title>
        <authorList>
            <person name="Murali S."/>
            <person name="Liu Y."/>
            <person name="Vee V."/>
            <person name="English A."/>
            <person name="Wang M."/>
            <person name="Skinner E."/>
            <person name="Han Y."/>
            <person name="Muzny D.M."/>
            <person name="Worley K.C."/>
            <person name="Gibbs R.A."/>
        </authorList>
    </citation>
    <scope>NUCLEOTIDE SEQUENCE</scope>
</reference>
<dbReference type="OMA" id="DINASWA"/>
<evidence type="ECO:0000313" key="3">
    <source>
        <dbReference type="EnsemblMetazoa" id="XP_030829882"/>
    </source>
</evidence>
<dbReference type="InParanoid" id="A0A7M7STF8"/>
<sequence>MDSLKLKDLLIEVVEELKIARITVAENEDRIQQLVKECHNKERKLEEEALETQSLKDKHEETENILSKASDDKIKHLETEKAKLQLAVESWEKEMKTMKEEVRTLQLSKYNLERTVREQHHRLQTQGQIKTSNSEQVADIENRCKHLQKEMASYSDALNILKKEVTEAGVLNRMLASTNSHQKCQISSLRDELEKKQQDIMKLRVHVTEMPDSASDQREMTELRIEQLNKELKQVAQINQDLKSQLEETRLAHQVTRAQLQESQDLAQRCMASTKTLTERATQQEAQVTALTKECALVSEQHTKAETEVAGLHHEMDGWEAKRKADLLILEEETEKVKNQCSNLKKTVQNLEDINTSWASKNQAMKKDMQDLKMELDTQSAELDQLKLPICKCDRDTQTRSSTNSDNCYASTTMTDRNECASILAVEELTPESVKVEDTQTVRQSKTQDFQVEGQQEVHQGEERNSLIQEADTAHATPSTSARGNLQETMVCSLKDETARGTRDHMNEQRTEEQSLDNFKDNIPIEDLPVEVAIVAEQIQKCKGEGDTLQDVSAGEEISQNQLRSIVVTGPSNMPGHSSDELSLNHQKDTQPKRVGTGQSADAFDTLTTTLTTLNTISLKTYSGSLEVPAKANYITTSQARLGNQQLPAELGNNPGRIIPLDKEETSPPVQESKTSPETYTDNEPDACVGKAEEARSHSVVLDVFGNQNQVDAYDEDIVIPRTYVEENSSRCRGEEKGELQEREPVECDSVAHAHEANVFHEVGKDRLPGGAGTRQGEIGLSLESGQVSLKSDNIEASKTLPVFILSTETIPGNSKFIPTSKLMGISVTSEEPSTPKDISKRGTLAKSALSETDGTETLPQEENGPQDINSSQSCYDSTDRKERPLSATNLCEPGNYNILRKKGESSPLTTKPTFFQTPKRKHAPSLHQVSSPPFVPKPPTFVPDISAFSYMSNSEPLSSLRNIDDRQKHPLAKTKSTWSSPSVKKSSEFGSAKSYSSWKTLDQLRMQPHQHQSNQTTRMPVRFSHLPPSAQQLHQSLCHTTSSPTLTSSPTIHHPTSNLTAQQSTDPPRPLGLSEDSILETSTTRAKEIHSVMPRLTHGRSIIDSSSGRDDHSHFQEKISSTTKQVTESNPTSPKYPPVPVNLATRRLPPRSDQDREGAAGDAGGDASLFSDDECEEDMKDGVASQIDRIQNFLKKDRLRKRAKLE</sequence>
<feature type="compositionally biased region" description="Polar residues" evidence="2">
    <location>
        <begin position="867"/>
        <end position="877"/>
    </location>
</feature>
<feature type="region of interest" description="Disordered" evidence="2">
    <location>
        <begin position="919"/>
        <end position="938"/>
    </location>
</feature>
<feature type="compositionally biased region" description="Basic and acidic residues" evidence="2">
    <location>
        <begin position="1151"/>
        <end position="1160"/>
    </location>
</feature>
<feature type="region of interest" description="Disordered" evidence="2">
    <location>
        <begin position="1041"/>
        <end position="1076"/>
    </location>
</feature>
<protein>
    <submittedName>
        <fullName evidence="3">Uncharacterized protein</fullName>
    </submittedName>
</protein>
<dbReference type="AlphaFoldDB" id="A0A7M7STF8"/>
<feature type="compositionally biased region" description="Low complexity" evidence="2">
    <location>
        <begin position="1041"/>
        <end position="1058"/>
    </location>
</feature>
<feature type="region of interest" description="Disordered" evidence="2">
    <location>
        <begin position="971"/>
        <end position="990"/>
    </location>
</feature>
<feature type="region of interest" description="Disordered" evidence="2">
    <location>
        <begin position="827"/>
        <end position="911"/>
    </location>
</feature>
<feature type="region of interest" description="Disordered" evidence="2">
    <location>
        <begin position="571"/>
        <end position="599"/>
    </location>
</feature>
<dbReference type="KEGG" id="spu:591908"/>
<dbReference type="Proteomes" id="UP000007110">
    <property type="component" value="Unassembled WGS sequence"/>
</dbReference>
<dbReference type="InterPro" id="IPR031650">
    <property type="entry name" value="CCDC73"/>
</dbReference>
<feature type="compositionally biased region" description="Polar residues" evidence="2">
    <location>
        <begin position="668"/>
        <end position="682"/>
    </location>
</feature>
<feature type="region of interest" description="Disordered" evidence="2">
    <location>
        <begin position="432"/>
        <end position="463"/>
    </location>
</feature>
<dbReference type="OrthoDB" id="6145717at2759"/>
<feature type="coiled-coil region" evidence="1">
    <location>
        <begin position="17"/>
        <end position="252"/>
    </location>
</feature>
<evidence type="ECO:0000256" key="2">
    <source>
        <dbReference type="SAM" id="MobiDB-lite"/>
    </source>
</evidence>
<evidence type="ECO:0000313" key="4">
    <source>
        <dbReference type="Proteomes" id="UP000007110"/>
    </source>
</evidence>
<accession>A0A7M7STF8</accession>
<dbReference type="EnsemblMetazoa" id="XM_030974022">
    <property type="protein sequence ID" value="XP_030829882"/>
    <property type="gene ID" value="LOC591908"/>
</dbReference>
<reference evidence="3" key="2">
    <citation type="submission" date="2021-01" db="UniProtKB">
        <authorList>
            <consortium name="EnsemblMetazoa"/>
        </authorList>
    </citation>
    <scope>IDENTIFICATION</scope>
</reference>
<evidence type="ECO:0000256" key="1">
    <source>
        <dbReference type="SAM" id="Coils"/>
    </source>
</evidence>
<dbReference type="Pfam" id="PF15818">
    <property type="entry name" value="CCDC73"/>
    <property type="match status" value="1"/>
</dbReference>
<feature type="compositionally biased region" description="Polar residues" evidence="2">
    <location>
        <begin position="850"/>
        <end position="861"/>
    </location>
</feature>
<feature type="region of interest" description="Disordered" evidence="2">
    <location>
        <begin position="1096"/>
        <end position="1184"/>
    </location>
</feature>
<name>A0A7M7STF8_STRPU</name>
<keyword evidence="1" id="KW-0175">Coiled coil</keyword>
<proteinExistence type="predicted"/>
<feature type="coiled-coil region" evidence="1">
    <location>
        <begin position="327"/>
        <end position="382"/>
    </location>
</feature>
<dbReference type="PANTHER" id="PTHR28660">
    <property type="entry name" value="COILED-COIL DOMAIN-CONTAINING PROTEIN 73"/>
    <property type="match status" value="1"/>
</dbReference>
<dbReference type="GeneID" id="591908"/>
<feature type="compositionally biased region" description="Polar residues" evidence="2">
    <location>
        <begin position="1119"/>
        <end position="1134"/>
    </location>
</feature>
<feature type="compositionally biased region" description="Polar residues" evidence="2">
    <location>
        <begin position="571"/>
        <end position="585"/>
    </location>
</feature>